<evidence type="ECO:0000313" key="1">
    <source>
        <dbReference type="EMBL" id="SFJ69027.1"/>
    </source>
</evidence>
<dbReference type="OrthoDB" id="9799092at2"/>
<dbReference type="AlphaFoldDB" id="A0A1I3THM8"/>
<reference evidence="1 2" key="1">
    <citation type="submission" date="2016-10" db="EMBL/GenBank/DDBJ databases">
        <authorList>
            <person name="de Groot N.N."/>
        </authorList>
    </citation>
    <scope>NUCLEOTIDE SEQUENCE [LARGE SCALE GENOMIC DNA]</scope>
    <source>
        <strain evidence="1 2">DSM 44468</strain>
    </source>
</reference>
<proteinExistence type="predicted"/>
<keyword evidence="2" id="KW-1185">Reference proteome</keyword>
<dbReference type="SUPFAM" id="SSF81301">
    <property type="entry name" value="Nucleotidyltransferase"/>
    <property type="match status" value="1"/>
</dbReference>
<gene>
    <name evidence="1" type="ORF">SAMN05421835_107267</name>
</gene>
<protein>
    <submittedName>
        <fullName evidence="1">GrpB protein</fullName>
    </submittedName>
</protein>
<dbReference type="InterPro" id="IPR007344">
    <property type="entry name" value="GrpB/CoaE"/>
</dbReference>
<name>A0A1I3THM8_9PSEU</name>
<dbReference type="STRING" id="115433.SAMN05421835_107267"/>
<accession>A0A1I3THM8</accession>
<dbReference type="RefSeq" id="WP_091507633.1">
    <property type="nucleotide sequence ID" value="NZ_CBDRCA010000005.1"/>
</dbReference>
<dbReference type="EMBL" id="FORP01000007">
    <property type="protein sequence ID" value="SFJ69027.1"/>
    <property type="molecule type" value="Genomic_DNA"/>
</dbReference>
<organism evidence="1 2">
    <name type="scientific">Amycolatopsis sacchari</name>
    <dbReference type="NCBI Taxonomy" id="115433"/>
    <lineage>
        <taxon>Bacteria</taxon>
        <taxon>Bacillati</taxon>
        <taxon>Actinomycetota</taxon>
        <taxon>Actinomycetes</taxon>
        <taxon>Pseudonocardiales</taxon>
        <taxon>Pseudonocardiaceae</taxon>
        <taxon>Amycolatopsis</taxon>
    </lineage>
</organism>
<evidence type="ECO:0000313" key="2">
    <source>
        <dbReference type="Proteomes" id="UP000199025"/>
    </source>
</evidence>
<sequence>MPNAGRVSYAEGEIQEIWVAGAPVLNSTVTLADYDPRWAQLYERKASRIRSALGKRVVPLDHVGSTSVPGLCAKQIIDVLLVVPNSADEPAYVPALEAAGYRLVIREPGHDEHRAFKGPDTDVNLHVYSRTWKYSQNYADAKNDVIDEILGCA</sequence>
<dbReference type="Proteomes" id="UP000199025">
    <property type="component" value="Unassembled WGS sequence"/>
</dbReference>
<dbReference type="InterPro" id="IPR043519">
    <property type="entry name" value="NT_sf"/>
</dbReference>
<dbReference type="Gene3D" id="3.30.460.10">
    <property type="entry name" value="Beta Polymerase, domain 2"/>
    <property type="match status" value="1"/>
</dbReference>
<dbReference type="Pfam" id="PF04229">
    <property type="entry name" value="GrpB"/>
    <property type="match status" value="1"/>
</dbReference>
<dbReference type="PANTHER" id="PTHR34822">
    <property type="entry name" value="GRPB DOMAIN PROTEIN (AFU_ORTHOLOGUE AFUA_1G01530)"/>
    <property type="match status" value="1"/>
</dbReference>
<dbReference type="PANTHER" id="PTHR34822:SF1">
    <property type="entry name" value="GRPB FAMILY PROTEIN"/>
    <property type="match status" value="1"/>
</dbReference>